<dbReference type="PANTHER" id="PTHR45569">
    <property type="entry name" value="SENSOR PROTEIN KDPD"/>
    <property type="match status" value="1"/>
</dbReference>
<organism evidence="6">
    <name type="scientific">uncultured Desulfobacterium sp</name>
    <dbReference type="NCBI Taxonomy" id="201089"/>
    <lineage>
        <taxon>Bacteria</taxon>
        <taxon>Pseudomonadati</taxon>
        <taxon>Thermodesulfobacteriota</taxon>
        <taxon>Desulfobacteria</taxon>
        <taxon>Desulfobacterales</taxon>
        <taxon>Desulfobacteriaceae</taxon>
        <taxon>Desulfobacterium</taxon>
        <taxon>environmental samples</taxon>
    </lineage>
</organism>
<dbReference type="Gene3D" id="3.40.930.10">
    <property type="entry name" value="Mannitol-specific EII, Chain A"/>
    <property type="match status" value="1"/>
</dbReference>
<dbReference type="FunFam" id="3.40.50.300:FF:000483">
    <property type="entry name" value="Sensor histidine kinase KdpD"/>
    <property type="match status" value="1"/>
</dbReference>
<feature type="compositionally biased region" description="Basic and acidic residues" evidence="4">
    <location>
        <begin position="413"/>
        <end position="424"/>
    </location>
</feature>
<dbReference type="InterPro" id="IPR027417">
    <property type="entry name" value="P-loop_NTPase"/>
</dbReference>
<dbReference type="Gene3D" id="3.40.50.620">
    <property type="entry name" value="HUPs"/>
    <property type="match status" value="1"/>
</dbReference>
<dbReference type="GO" id="GO:0005886">
    <property type="term" value="C:plasma membrane"/>
    <property type="evidence" value="ECO:0007669"/>
    <property type="project" value="TreeGrafter"/>
</dbReference>
<dbReference type="EMBL" id="FR695872">
    <property type="protein sequence ID" value="CBX29510.1"/>
    <property type="molecule type" value="Genomic_DNA"/>
</dbReference>
<dbReference type="InterPro" id="IPR002178">
    <property type="entry name" value="PTS_EIIA_type-2_dom"/>
</dbReference>
<reference evidence="6" key="1">
    <citation type="journal article" date="2011" name="Environ. Microbiol.">
        <title>Genomic insights into the metabolic potential of the polycyclic aromatic hydrocarbon degrading sulfate-reducing Deltaproteobacterium N47.</title>
        <authorList>
            <person name="Bergmann F."/>
            <person name="Selesi D."/>
            <person name="Weinmaier T."/>
            <person name="Tischler P."/>
            <person name="Rattei T."/>
            <person name="Meckenstock R.U."/>
        </authorList>
    </citation>
    <scope>NUCLEOTIDE SEQUENCE</scope>
</reference>
<dbReference type="Pfam" id="PF02702">
    <property type="entry name" value="KdpD"/>
    <property type="match status" value="1"/>
</dbReference>
<dbReference type="AlphaFoldDB" id="E1YG16"/>
<keyword evidence="3" id="KW-0902">Two-component regulatory system</keyword>
<evidence type="ECO:0000259" key="5">
    <source>
        <dbReference type="PROSITE" id="PS51094"/>
    </source>
</evidence>
<accession>E1YG16</accession>
<evidence type="ECO:0000256" key="4">
    <source>
        <dbReference type="SAM" id="MobiDB-lite"/>
    </source>
</evidence>
<feature type="compositionally biased region" description="Basic residues" evidence="4">
    <location>
        <begin position="1"/>
        <end position="12"/>
    </location>
</feature>
<protein>
    <recommendedName>
        <fullName evidence="5">PTS EIIA type-2 domain-containing protein</fullName>
    </recommendedName>
</protein>
<gene>
    <name evidence="6" type="ORF">N47_J04910</name>
</gene>
<dbReference type="SUPFAM" id="SSF52402">
    <property type="entry name" value="Adenine nucleotide alpha hydrolases-like"/>
    <property type="match status" value="1"/>
</dbReference>
<evidence type="ECO:0000256" key="2">
    <source>
        <dbReference type="ARBA" id="ARBA00022777"/>
    </source>
</evidence>
<feature type="region of interest" description="Disordered" evidence="4">
    <location>
        <begin position="1"/>
        <end position="21"/>
    </location>
</feature>
<dbReference type="InterPro" id="IPR014729">
    <property type="entry name" value="Rossmann-like_a/b/a_fold"/>
</dbReference>
<evidence type="ECO:0000313" key="6">
    <source>
        <dbReference type="EMBL" id="CBX29510.1"/>
    </source>
</evidence>
<dbReference type="InterPro" id="IPR052023">
    <property type="entry name" value="Histidine_kinase_KdpD"/>
</dbReference>
<evidence type="ECO:0000256" key="1">
    <source>
        <dbReference type="ARBA" id="ARBA00022679"/>
    </source>
</evidence>
<feature type="domain" description="PTS EIIA type-2" evidence="5">
    <location>
        <begin position="431"/>
        <end position="573"/>
    </location>
</feature>
<dbReference type="GO" id="GO:0000155">
    <property type="term" value="F:phosphorelay sensor kinase activity"/>
    <property type="evidence" value="ECO:0007669"/>
    <property type="project" value="InterPro"/>
</dbReference>
<dbReference type="PROSITE" id="PS51094">
    <property type="entry name" value="PTS_EIIA_TYPE_2"/>
    <property type="match status" value="1"/>
</dbReference>
<dbReference type="InterPro" id="IPR016152">
    <property type="entry name" value="PTrfase/Anion_transptr"/>
</dbReference>
<dbReference type="Pfam" id="PF00359">
    <property type="entry name" value="PTS_EIIA_2"/>
    <property type="match status" value="1"/>
</dbReference>
<dbReference type="InterPro" id="IPR003852">
    <property type="entry name" value="Sig_transdc_His_kinase_KdpD_N"/>
</dbReference>
<evidence type="ECO:0000256" key="3">
    <source>
        <dbReference type="ARBA" id="ARBA00023012"/>
    </source>
</evidence>
<feature type="region of interest" description="Disordered" evidence="4">
    <location>
        <begin position="404"/>
        <end position="424"/>
    </location>
</feature>
<keyword evidence="1" id="KW-0808">Transferase</keyword>
<dbReference type="SUPFAM" id="SSF55804">
    <property type="entry name" value="Phoshotransferase/anion transport protein"/>
    <property type="match status" value="1"/>
</dbReference>
<dbReference type="Gene3D" id="3.40.50.300">
    <property type="entry name" value="P-loop containing nucleotide triphosphate hydrolases"/>
    <property type="match status" value="1"/>
</dbReference>
<dbReference type="PANTHER" id="PTHR45569:SF1">
    <property type="entry name" value="SENSOR PROTEIN KDPD"/>
    <property type="match status" value="1"/>
</dbReference>
<dbReference type="GO" id="GO:0005737">
    <property type="term" value="C:cytoplasm"/>
    <property type="evidence" value="ECO:0007669"/>
    <property type="project" value="UniProtKB-ARBA"/>
</dbReference>
<proteinExistence type="predicted"/>
<name>E1YG16_9BACT</name>
<keyword evidence="2" id="KW-0418">Kinase</keyword>
<sequence length="585" mass="66544">MHSRRLSTRMRPLKPQDNRVDMNGNRADNFLRLIRRSQRGRLKIYLGYAAGVGKTYQMLLEGHRIREDGIDLAIGLVETHGRMETEALVEGLEIIPRRKITYRGIVIDEMDFEAILSRRPSVVLIDELAHTNVPGSKNAKRYQDVEEILSAGIHVISTLNIQHLESLYETVERATGVRVRERIPDRVVAEADQIVNVDITTEDLQRRLKEGKVYTRERIETALVNFFKPANLEQLRELTLRELASQIDSRRRDPLSEEDIPSNPDQVMVCLSSRGPNSEALLRFASRLAGRLNRNWYAVYVQTSKERPTLIDAATQRKLSNTLTLAQQLGATSFTYRGDDIVKTILQFAREYRVGHIVIGTPGKKVPFWRRLRGEVSIAERLITEGKGITVVVLDTRVIPDDMLSSETSSPAEKTHPIDQEKTKPALENNAFLKKMSVLIWNKRIEKEEAINRLLDACCSEKTELKKSAWIALLEREKQGETFVGEDVTIPHARIIDLQTPLVALGIGKAGIQDQRSERSARIMMLLLSPADSPESHLSMLATISKMARSDKWRKEVLSANKSSDIIKLVAEWEERHHEPDNIIQ</sequence>